<dbReference type="Pfam" id="PF01967">
    <property type="entry name" value="MoaC"/>
    <property type="match status" value="1"/>
</dbReference>
<feature type="domain" description="Molybdopterin cofactor biosynthesis C (MoaC)" evidence="8">
    <location>
        <begin position="29"/>
        <end position="164"/>
    </location>
</feature>
<feature type="binding site" evidence="7">
    <location>
        <begin position="89"/>
        <end position="91"/>
    </location>
    <ligand>
        <name>substrate</name>
    </ligand>
</feature>
<dbReference type="RefSeq" id="WP_246012057.1">
    <property type="nucleotide sequence ID" value="NZ_SNZE01000009.1"/>
</dbReference>
<dbReference type="AlphaFoldDB" id="A0A4R6Y827"/>
<dbReference type="NCBIfam" id="TIGR00581">
    <property type="entry name" value="moaC"/>
    <property type="match status" value="1"/>
</dbReference>
<dbReference type="GO" id="GO:0006777">
    <property type="term" value="P:Mo-molybdopterin cofactor biosynthetic process"/>
    <property type="evidence" value="ECO:0007669"/>
    <property type="project" value="UniProtKB-UniRule"/>
</dbReference>
<name>A0A4R6Y827_9BURK</name>
<dbReference type="UniPathway" id="UPA00344"/>
<evidence type="ECO:0000313" key="10">
    <source>
        <dbReference type="Proteomes" id="UP000294480"/>
    </source>
</evidence>
<comment type="similarity">
    <text evidence="7">Belongs to the MoaC family.</text>
</comment>
<dbReference type="SUPFAM" id="SSF55040">
    <property type="entry name" value="Molybdenum cofactor biosynthesis protein C, MoaC"/>
    <property type="match status" value="1"/>
</dbReference>
<gene>
    <name evidence="7" type="primary">moaC</name>
    <name evidence="9" type="ORF">DFR44_10952</name>
</gene>
<comment type="caution">
    <text evidence="9">The sequence shown here is derived from an EMBL/GenBank/DDBJ whole genome shotgun (WGS) entry which is preliminary data.</text>
</comment>
<comment type="subunit">
    <text evidence="7">Homohexamer; trimer of dimers.</text>
</comment>
<keyword evidence="4 7" id="KW-0501">Molybdenum cofactor biosynthesis</keyword>
<keyword evidence="5 7" id="KW-0456">Lyase</keyword>
<comment type="catalytic activity">
    <reaction evidence="1 7">
        <text>(8S)-3',8-cyclo-7,8-dihydroguanosine 5'-triphosphate = cyclic pyranopterin phosphate + diphosphate</text>
        <dbReference type="Rhea" id="RHEA:49580"/>
        <dbReference type="ChEBI" id="CHEBI:33019"/>
        <dbReference type="ChEBI" id="CHEBI:59648"/>
        <dbReference type="ChEBI" id="CHEBI:131766"/>
        <dbReference type="EC" id="4.6.1.17"/>
    </reaction>
</comment>
<comment type="pathway">
    <text evidence="2 7">Cofactor biosynthesis; molybdopterin biosynthesis.</text>
</comment>
<accession>A0A4R6Y827</accession>
<dbReference type="HAMAP" id="MF_01224_B">
    <property type="entry name" value="MoaC_B"/>
    <property type="match status" value="1"/>
</dbReference>
<evidence type="ECO:0000259" key="8">
    <source>
        <dbReference type="Pfam" id="PF01967"/>
    </source>
</evidence>
<dbReference type="GO" id="GO:0061799">
    <property type="term" value="F:cyclic pyranopterin monophosphate synthase activity"/>
    <property type="evidence" value="ECO:0007669"/>
    <property type="project" value="UniProtKB-UniRule"/>
</dbReference>
<comment type="function">
    <text evidence="6 7">Catalyzes the conversion of (8S)-3',8-cyclo-7,8-dihydroguanosine 5'-triphosphate to cyclic pyranopterin monophosphate (cPMP).</text>
</comment>
<protein>
    <recommendedName>
        <fullName evidence="3 7">Cyclic pyranopterin monophosphate synthase</fullName>
        <ecNumber evidence="3 7">4.6.1.17</ecNumber>
    </recommendedName>
    <alternativeName>
        <fullName evidence="7">Molybdenum cofactor biosynthesis protein C</fullName>
    </alternativeName>
</protein>
<dbReference type="PANTHER" id="PTHR22960">
    <property type="entry name" value="MOLYBDOPTERIN COFACTOR SYNTHESIS PROTEIN A"/>
    <property type="match status" value="1"/>
</dbReference>
<dbReference type="CDD" id="cd01420">
    <property type="entry name" value="MoaC_PE"/>
    <property type="match status" value="1"/>
</dbReference>
<keyword evidence="10" id="KW-1185">Reference proteome</keyword>
<dbReference type="InterPro" id="IPR036522">
    <property type="entry name" value="MoaC_sf"/>
</dbReference>
<organism evidence="9 10">
    <name type="scientific">Hydromonas duriensis</name>
    <dbReference type="NCBI Taxonomy" id="1527608"/>
    <lineage>
        <taxon>Bacteria</taxon>
        <taxon>Pseudomonadati</taxon>
        <taxon>Pseudomonadota</taxon>
        <taxon>Betaproteobacteria</taxon>
        <taxon>Burkholderiales</taxon>
        <taxon>Burkholderiaceae</taxon>
        <taxon>Hydromonas</taxon>
    </lineage>
</organism>
<evidence type="ECO:0000256" key="4">
    <source>
        <dbReference type="ARBA" id="ARBA00023150"/>
    </source>
</evidence>
<dbReference type="Gene3D" id="3.30.70.640">
    <property type="entry name" value="Molybdopterin cofactor biosynthesis C (MoaC) domain"/>
    <property type="match status" value="1"/>
</dbReference>
<evidence type="ECO:0000256" key="2">
    <source>
        <dbReference type="ARBA" id="ARBA00005046"/>
    </source>
</evidence>
<evidence type="ECO:0000256" key="3">
    <source>
        <dbReference type="ARBA" id="ARBA00012575"/>
    </source>
</evidence>
<dbReference type="EMBL" id="SNZE01000009">
    <property type="protein sequence ID" value="TDR31535.1"/>
    <property type="molecule type" value="Genomic_DNA"/>
</dbReference>
<sequence>MTEHIKHPDPRMVDTDTLTHFDSMGQAHMVDVGDKHSTHRIAVATGAIYMSARAFEHLQPNVNKKGDVLGIARIAAIGGTKQTAQLIPLCHPLALTRVAVEFELDEINLSVRIEVTAETVGRTGVEMEALTGVSVGLLTIYDMLKAVDKGMRIQDIQLQAKSGGRSGKWVRDSAS</sequence>
<feature type="binding site" evidence="7">
    <location>
        <begin position="127"/>
        <end position="128"/>
    </location>
    <ligand>
        <name>substrate</name>
    </ligand>
</feature>
<evidence type="ECO:0000256" key="1">
    <source>
        <dbReference type="ARBA" id="ARBA00001637"/>
    </source>
</evidence>
<dbReference type="InterPro" id="IPR002820">
    <property type="entry name" value="Mopterin_CF_biosynth-C_dom"/>
</dbReference>
<feature type="active site" evidence="7">
    <location>
        <position position="142"/>
    </location>
</feature>
<evidence type="ECO:0000256" key="5">
    <source>
        <dbReference type="ARBA" id="ARBA00023239"/>
    </source>
</evidence>
<reference evidence="9 10" key="1">
    <citation type="submission" date="2019-03" db="EMBL/GenBank/DDBJ databases">
        <title>Genomic Encyclopedia of Type Strains, Phase IV (KMG-IV): sequencing the most valuable type-strain genomes for metagenomic binning, comparative biology and taxonomic classification.</title>
        <authorList>
            <person name="Goeker M."/>
        </authorList>
    </citation>
    <scope>NUCLEOTIDE SEQUENCE [LARGE SCALE GENOMIC DNA]</scope>
    <source>
        <strain evidence="9 10">DSM 102852</strain>
    </source>
</reference>
<evidence type="ECO:0000256" key="7">
    <source>
        <dbReference type="HAMAP-Rule" id="MF_01224"/>
    </source>
</evidence>
<dbReference type="InterPro" id="IPR050105">
    <property type="entry name" value="MoCo_biosynth_MoaA/MoaC"/>
</dbReference>
<proteinExistence type="inferred from homology"/>
<dbReference type="InterPro" id="IPR047594">
    <property type="entry name" value="MoaC_bact/euk"/>
</dbReference>
<dbReference type="PANTHER" id="PTHR22960:SF29">
    <property type="entry name" value="CYCLIC PYRANOPTERIN MONOPHOSPHATE SYNTHASE"/>
    <property type="match status" value="1"/>
</dbReference>
<dbReference type="InterPro" id="IPR023045">
    <property type="entry name" value="MoaC"/>
</dbReference>
<dbReference type="EC" id="4.6.1.17" evidence="3 7"/>
<dbReference type="Proteomes" id="UP000294480">
    <property type="component" value="Unassembled WGS sequence"/>
</dbReference>
<dbReference type="NCBIfam" id="NF006870">
    <property type="entry name" value="PRK09364.1"/>
    <property type="match status" value="1"/>
</dbReference>
<evidence type="ECO:0000313" key="9">
    <source>
        <dbReference type="EMBL" id="TDR31535.1"/>
    </source>
</evidence>
<evidence type="ECO:0000256" key="6">
    <source>
        <dbReference type="ARBA" id="ARBA00055087"/>
    </source>
</evidence>